<comment type="caution">
    <text evidence="1">The sequence shown here is derived from an EMBL/GenBank/DDBJ whole genome shotgun (WGS) entry which is preliminary data.</text>
</comment>
<accession>A0A0W0FS33</accession>
<dbReference type="AlphaFoldDB" id="A0A0W0FS33"/>
<gene>
    <name evidence="1" type="ORF">WG66_8389</name>
</gene>
<evidence type="ECO:0000313" key="1">
    <source>
        <dbReference type="EMBL" id="KTB39131.1"/>
    </source>
</evidence>
<sequence>MACLHIDIIHLEALGDHVITLAP</sequence>
<reference evidence="1 2" key="1">
    <citation type="submission" date="2015-12" db="EMBL/GenBank/DDBJ databases">
        <title>Draft genome sequence of Moniliophthora roreri, the causal agent of frosty pod rot of cacao.</title>
        <authorList>
            <person name="Aime M.C."/>
            <person name="Diaz-Valderrama J.R."/>
            <person name="Kijpornyongpan T."/>
            <person name="Phillips-Mora W."/>
        </authorList>
    </citation>
    <scope>NUCLEOTIDE SEQUENCE [LARGE SCALE GENOMIC DNA]</scope>
    <source>
        <strain evidence="1 2">MCA 2952</strain>
    </source>
</reference>
<protein>
    <submittedName>
        <fullName evidence="1">Uncharacterized protein</fullName>
    </submittedName>
</protein>
<dbReference type="EMBL" id="LATX01001708">
    <property type="protein sequence ID" value="KTB39131.1"/>
    <property type="molecule type" value="Genomic_DNA"/>
</dbReference>
<dbReference type="Proteomes" id="UP000054988">
    <property type="component" value="Unassembled WGS sequence"/>
</dbReference>
<name>A0A0W0FS33_MONRR</name>
<evidence type="ECO:0000313" key="2">
    <source>
        <dbReference type="Proteomes" id="UP000054988"/>
    </source>
</evidence>
<organism evidence="1 2">
    <name type="scientific">Moniliophthora roreri</name>
    <name type="common">Frosty pod rot fungus</name>
    <name type="synonym">Monilia roreri</name>
    <dbReference type="NCBI Taxonomy" id="221103"/>
    <lineage>
        <taxon>Eukaryota</taxon>
        <taxon>Fungi</taxon>
        <taxon>Dikarya</taxon>
        <taxon>Basidiomycota</taxon>
        <taxon>Agaricomycotina</taxon>
        <taxon>Agaricomycetes</taxon>
        <taxon>Agaricomycetidae</taxon>
        <taxon>Agaricales</taxon>
        <taxon>Marasmiineae</taxon>
        <taxon>Marasmiaceae</taxon>
        <taxon>Moniliophthora</taxon>
    </lineage>
</organism>
<proteinExistence type="predicted"/>